<proteinExistence type="predicted"/>
<evidence type="ECO:0000313" key="2">
    <source>
        <dbReference type="Proteomes" id="UP001218218"/>
    </source>
</evidence>
<accession>A0AAD7E6U0</accession>
<protein>
    <submittedName>
        <fullName evidence="1">Uncharacterized protein</fullName>
    </submittedName>
</protein>
<gene>
    <name evidence="1" type="ORF">DFH08DRAFT_122106</name>
</gene>
<sequence length="111" mass="11445">MWNITQINASTPSQTTITFGGLPGKETVGPTNRLGPEGAVYVVCFPGLGYIKLTDVAHGGSGPGSWRVAVSGSSTHWSYEGDGQCKISVESDGTYTISGGSNTVNGSVTKF</sequence>
<comment type="caution">
    <text evidence="1">The sequence shown here is derived from an EMBL/GenBank/DDBJ whole genome shotgun (WGS) entry which is preliminary data.</text>
</comment>
<dbReference type="EMBL" id="JARIHO010000148">
    <property type="protein sequence ID" value="KAJ7300956.1"/>
    <property type="molecule type" value="Genomic_DNA"/>
</dbReference>
<evidence type="ECO:0000313" key="1">
    <source>
        <dbReference type="EMBL" id="KAJ7300956.1"/>
    </source>
</evidence>
<name>A0AAD7E6U0_9AGAR</name>
<keyword evidence="2" id="KW-1185">Reference proteome</keyword>
<dbReference type="Proteomes" id="UP001218218">
    <property type="component" value="Unassembled WGS sequence"/>
</dbReference>
<reference evidence="1" key="1">
    <citation type="submission" date="2023-03" db="EMBL/GenBank/DDBJ databases">
        <title>Massive genome expansion in bonnet fungi (Mycena s.s.) driven by repeated elements and novel gene families across ecological guilds.</title>
        <authorList>
            <consortium name="Lawrence Berkeley National Laboratory"/>
            <person name="Harder C.B."/>
            <person name="Miyauchi S."/>
            <person name="Viragh M."/>
            <person name="Kuo A."/>
            <person name="Thoen E."/>
            <person name="Andreopoulos B."/>
            <person name="Lu D."/>
            <person name="Skrede I."/>
            <person name="Drula E."/>
            <person name="Henrissat B."/>
            <person name="Morin E."/>
            <person name="Kohler A."/>
            <person name="Barry K."/>
            <person name="LaButti K."/>
            <person name="Morin E."/>
            <person name="Salamov A."/>
            <person name="Lipzen A."/>
            <person name="Mereny Z."/>
            <person name="Hegedus B."/>
            <person name="Baldrian P."/>
            <person name="Stursova M."/>
            <person name="Weitz H."/>
            <person name="Taylor A."/>
            <person name="Grigoriev I.V."/>
            <person name="Nagy L.G."/>
            <person name="Martin F."/>
            <person name="Kauserud H."/>
        </authorList>
    </citation>
    <scope>NUCLEOTIDE SEQUENCE</scope>
    <source>
        <strain evidence="1">CBHHK002</strain>
    </source>
</reference>
<organism evidence="1 2">
    <name type="scientific">Mycena albidolilacea</name>
    <dbReference type="NCBI Taxonomy" id="1033008"/>
    <lineage>
        <taxon>Eukaryota</taxon>
        <taxon>Fungi</taxon>
        <taxon>Dikarya</taxon>
        <taxon>Basidiomycota</taxon>
        <taxon>Agaricomycotina</taxon>
        <taxon>Agaricomycetes</taxon>
        <taxon>Agaricomycetidae</taxon>
        <taxon>Agaricales</taxon>
        <taxon>Marasmiineae</taxon>
        <taxon>Mycenaceae</taxon>
        <taxon>Mycena</taxon>
    </lineage>
</organism>
<dbReference type="AlphaFoldDB" id="A0AAD7E6U0"/>